<gene>
    <name evidence="9" type="ORF">IV203_031633</name>
</gene>
<evidence type="ECO:0000256" key="3">
    <source>
        <dbReference type="ARBA" id="ARBA00022964"/>
    </source>
</evidence>
<organism evidence="9 10">
    <name type="scientific">Nitzschia inconspicua</name>
    <dbReference type="NCBI Taxonomy" id="303405"/>
    <lineage>
        <taxon>Eukaryota</taxon>
        <taxon>Sar</taxon>
        <taxon>Stramenopiles</taxon>
        <taxon>Ochrophyta</taxon>
        <taxon>Bacillariophyta</taxon>
        <taxon>Bacillariophyceae</taxon>
        <taxon>Bacillariophycidae</taxon>
        <taxon>Bacillariales</taxon>
        <taxon>Bacillariaceae</taxon>
        <taxon>Nitzschia</taxon>
    </lineage>
</organism>
<keyword evidence="4" id="KW-0560">Oxidoreductase</keyword>
<keyword evidence="5" id="KW-0408">Iron</keyword>
<dbReference type="GO" id="GO:0031418">
    <property type="term" value="F:L-ascorbic acid binding"/>
    <property type="evidence" value="ECO:0007669"/>
    <property type="project" value="InterPro"/>
</dbReference>
<feature type="region of interest" description="Disordered" evidence="6">
    <location>
        <begin position="1"/>
        <end position="35"/>
    </location>
</feature>
<evidence type="ECO:0000259" key="8">
    <source>
        <dbReference type="PROSITE" id="PS51471"/>
    </source>
</evidence>
<accession>A0A9K3Q3B2</accession>
<proteinExistence type="predicted"/>
<evidence type="ECO:0000256" key="6">
    <source>
        <dbReference type="SAM" id="MobiDB-lite"/>
    </source>
</evidence>
<comment type="cofactor">
    <cofactor evidence="1">
        <name>L-ascorbate</name>
        <dbReference type="ChEBI" id="CHEBI:38290"/>
    </cofactor>
</comment>
<comment type="caution">
    <text evidence="9">The sequence shown here is derived from an EMBL/GenBank/DDBJ whole genome shotgun (WGS) entry which is preliminary data.</text>
</comment>
<dbReference type="InterPro" id="IPR006620">
    <property type="entry name" value="Pro_4_hyd_alph"/>
</dbReference>
<dbReference type="EMBL" id="JAGRRH010000006">
    <property type="protein sequence ID" value="KAG7368890.1"/>
    <property type="molecule type" value="Genomic_DNA"/>
</dbReference>
<keyword evidence="7" id="KW-0472">Membrane</keyword>
<dbReference type="Proteomes" id="UP000693970">
    <property type="component" value="Unassembled WGS sequence"/>
</dbReference>
<reference evidence="9" key="1">
    <citation type="journal article" date="2021" name="Sci. Rep.">
        <title>Diploid genomic architecture of Nitzschia inconspicua, an elite biomass production diatom.</title>
        <authorList>
            <person name="Oliver A."/>
            <person name="Podell S."/>
            <person name="Pinowska A."/>
            <person name="Traller J.C."/>
            <person name="Smith S.R."/>
            <person name="McClure R."/>
            <person name="Beliaev A."/>
            <person name="Bohutskyi P."/>
            <person name="Hill E.A."/>
            <person name="Rabines A."/>
            <person name="Zheng H."/>
            <person name="Allen L.Z."/>
            <person name="Kuo A."/>
            <person name="Grigoriev I.V."/>
            <person name="Allen A.E."/>
            <person name="Hazlebeck D."/>
            <person name="Allen E.E."/>
        </authorList>
    </citation>
    <scope>NUCLEOTIDE SEQUENCE</scope>
    <source>
        <strain evidence="9">Hildebrandi</strain>
    </source>
</reference>
<dbReference type="PANTHER" id="PTHR10869:SF246">
    <property type="entry name" value="TRANSMEMBRANE PROLYL 4-HYDROXYLASE"/>
    <property type="match status" value="1"/>
</dbReference>
<dbReference type="InterPro" id="IPR045054">
    <property type="entry name" value="P4HA-like"/>
</dbReference>
<dbReference type="SMART" id="SM00702">
    <property type="entry name" value="P4Hc"/>
    <property type="match status" value="1"/>
</dbReference>
<dbReference type="Pfam" id="PF13640">
    <property type="entry name" value="2OG-FeII_Oxy_3"/>
    <property type="match status" value="1"/>
</dbReference>
<keyword evidence="2" id="KW-0479">Metal-binding</keyword>
<feature type="region of interest" description="Disordered" evidence="6">
    <location>
        <begin position="70"/>
        <end position="104"/>
    </location>
</feature>
<evidence type="ECO:0000256" key="1">
    <source>
        <dbReference type="ARBA" id="ARBA00001961"/>
    </source>
</evidence>
<dbReference type="AlphaFoldDB" id="A0A9K3Q3B2"/>
<dbReference type="GO" id="GO:0005506">
    <property type="term" value="F:iron ion binding"/>
    <property type="evidence" value="ECO:0007669"/>
    <property type="project" value="InterPro"/>
</dbReference>
<feature type="compositionally biased region" description="Low complexity" evidence="6">
    <location>
        <begin position="1"/>
        <end position="13"/>
    </location>
</feature>
<feature type="domain" description="Fe2OG dioxygenase" evidence="8">
    <location>
        <begin position="342"/>
        <end position="472"/>
    </location>
</feature>
<dbReference type="PANTHER" id="PTHR10869">
    <property type="entry name" value="PROLYL 4-HYDROXYLASE ALPHA SUBUNIT"/>
    <property type="match status" value="1"/>
</dbReference>
<feature type="transmembrane region" description="Helical" evidence="7">
    <location>
        <begin position="39"/>
        <end position="60"/>
    </location>
</feature>
<dbReference type="InterPro" id="IPR044862">
    <property type="entry name" value="Pro_4_hyd_alph_FE2OG_OXY"/>
</dbReference>
<evidence type="ECO:0000313" key="10">
    <source>
        <dbReference type="Proteomes" id="UP000693970"/>
    </source>
</evidence>
<keyword evidence="10" id="KW-1185">Reference proteome</keyword>
<evidence type="ECO:0000256" key="7">
    <source>
        <dbReference type="SAM" id="Phobius"/>
    </source>
</evidence>
<evidence type="ECO:0000256" key="5">
    <source>
        <dbReference type="ARBA" id="ARBA00023004"/>
    </source>
</evidence>
<evidence type="ECO:0000256" key="4">
    <source>
        <dbReference type="ARBA" id="ARBA00023002"/>
    </source>
</evidence>
<dbReference type="PROSITE" id="PS51471">
    <property type="entry name" value="FE2OG_OXY"/>
    <property type="match status" value="1"/>
</dbReference>
<dbReference type="GO" id="GO:0005783">
    <property type="term" value="C:endoplasmic reticulum"/>
    <property type="evidence" value="ECO:0007669"/>
    <property type="project" value="TreeGrafter"/>
</dbReference>
<keyword evidence="7" id="KW-0812">Transmembrane</keyword>
<feature type="compositionally biased region" description="Low complexity" evidence="6">
    <location>
        <begin position="89"/>
        <end position="104"/>
    </location>
</feature>
<feature type="compositionally biased region" description="Low complexity" evidence="6">
    <location>
        <begin position="21"/>
        <end position="35"/>
    </location>
</feature>
<sequence length="475" mass="53576">MTTAATAKTTTTGKRNKKTSDGSSSSNSSSSDKSNHSNMWIFALVALVAGLVTEPLWQIYGSKIVSNVQETPSQSWSDDRQLQTDEESSSTTAATTKTSDNNSNNEFVVEESAKAQYSCSPEELNDFLHDFSVPGMHLVCLDESSNLITMYYKSLRSHVLQETIEEAEGTRMIWLDVRSVLQDKLRLPAKSELKQPWALFSPTGERLELGEESLADAPIDELFSLGMFLVMEGGQWVWPGVRKGFVRQIQLDETHNATLKTLSVRPLVFSVDGFLEDDECDWIQVTAEPHMTQSGVSLMDRDKGKPATDWRTSETTFLTQKTPEILEIDRRTSRLVRIPQTHQEPPQVLRYGLNARYDQHTDYFDPSLYANDKMTMQMIAYGRRNRMATVLWYLSDVAEGGETTFPEMDNGPPVSNKESCHVGLQVKPEKGKVIIFYSLKADGKFDPRSVHGACPVREGVKWAANKWVWNEPWTY</sequence>
<dbReference type="InterPro" id="IPR005123">
    <property type="entry name" value="Oxoglu/Fe-dep_dioxygenase_dom"/>
</dbReference>
<reference evidence="9" key="2">
    <citation type="submission" date="2021-04" db="EMBL/GenBank/DDBJ databases">
        <authorList>
            <person name="Podell S."/>
        </authorList>
    </citation>
    <scope>NUCLEOTIDE SEQUENCE</scope>
    <source>
        <strain evidence="9">Hildebrandi</strain>
    </source>
</reference>
<protein>
    <submittedName>
        <fullName evidence="9">2(OG)-Fe(II) oxygenase superfamily protein</fullName>
    </submittedName>
</protein>
<keyword evidence="7" id="KW-1133">Transmembrane helix</keyword>
<dbReference type="OrthoDB" id="420380at2759"/>
<evidence type="ECO:0000313" key="9">
    <source>
        <dbReference type="EMBL" id="KAG7368890.1"/>
    </source>
</evidence>
<dbReference type="GO" id="GO:0004656">
    <property type="term" value="F:procollagen-proline 4-dioxygenase activity"/>
    <property type="evidence" value="ECO:0007669"/>
    <property type="project" value="TreeGrafter"/>
</dbReference>
<keyword evidence="3" id="KW-0223">Dioxygenase</keyword>
<evidence type="ECO:0000256" key="2">
    <source>
        <dbReference type="ARBA" id="ARBA00022723"/>
    </source>
</evidence>
<name>A0A9K3Q3B2_9STRA</name>